<feature type="chain" id="PRO_5047388932" description="Nuclear transport factor 2 family protein" evidence="2">
    <location>
        <begin position="24"/>
        <end position="171"/>
    </location>
</feature>
<dbReference type="PROSITE" id="PS51257">
    <property type="entry name" value="PROKAR_LIPOPROTEIN"/>
    <property type="match status" value="1"/>
</dbReference>
<evidence type="ECO:0000256" key="2">
    <source>
        <dbReference type="SAM" id="SignalP"/>
    </source>
</evidence>
<dbReference type="EMBL" id="QGTA01000165">
    <property type="protein sequence ID" value="RQW93680.1"/>
    <property type="molecule type" value="Genomic_DNA"/>
</dbReference>
<keyword evidence="2" id="KW-0732">Signal</keyword>
<evidence type="ECO:0000313" key="3">
    <source>
        <dbReference type="EMBL" id="RQW93680.1"/>
    </source>
</evidence>
<evidence type="ECO:0000313" key="4">
    <source>
        <dbReference type="Proteomes" id="UP000274694"/>
    </source>
</evidence>
<gene>
    <name evidence="3" type="ORF">DLJ60_11240</name>
</gene>
<keyword evidence="4" id="KW-1185">Reference proteome</keyword>
<proteinExistence type="predicted"/>
<sequence>MDRSHRGRFAALALAFALTPALAACGSGPDGAATAPSGRAPAEEAAAKSRERVQAYLDALTARDADAGRSQLCAPMHAAFDAAATGPNGDFADHFTVPDATITDVRSGPNGQEVSASVTVAAGSRKATRSLLFTVTRNGADWCISGEVPGDRTADPSEPPPAARPSPVSSQ</sequence>
<evidence type="ECO:0008006" key="5">
    <source>
        <dbReference type="Google" id="ProtNLM"/>
    </source>
</evidence>
<accession>A0ABX9Y5R3</accession>
<organism evidence="3 4">
    <name type="scientific">Micromonospora chalcea</name>
    <dbReference type="NCBI Taxonomy" id="1874"/>
    <lineage>
        <taxon>Bacteria</taxon>
        <taxon>Bacillati</taxon>
        <taxon>Actinomycetota</taxon>
        <taxon>Actinomycetes</taxon>
        <taxon>Micromonosporales</taxon>
        <taxon>Micromonosporaceae</taxon>
        <taxon>Micromonospora</taxon>
    </lineage>
</organism>
<dbReference type="RefSeq" id="WP_069089012.1">
    <property type="nucleotide sequence ID" value="NZ_CBDRIC010000036.1"/>
</dbReference>
<feature type="signal peptide" evidence="2">
    <location>
        <begin position="1"/>
        <end position="23"/>
    </location>
</feature>
<comment type="caution">
    <text evidence="3">The sequence shown here is derived from an EMBL/GenBank/DDBJ whole genome shotgun (WGS) entry which is preliminary data.</text>
</comment>
<protein>
    <recommendedName>
        <fullName evidence="5">Nuclear transport factor 2 family protein</fullName>
    </recommendedName>
</protein>
<reference evidence="3 4" key="1">
    <citation type="submission" date="2018-05" db="EMBL/GenBank/DDBJ databases">
        <title>Micromonospora from Atacama Desert.</title>
        <authorList>
            <person name="Carro L."/>
            <person name="Goodfellow M."/>
            <person name="Klenk H.-P."/>
        </authorList>
    </citation>
    <scope>NUCLEOTIDE SEQUENCE [LARGE SCALE GENOMIC DNA]</scope>
    <source>
        <strain evidence="3 4">LB41</strain>
    </source>
</reference>
<evidence type="ECO:0000256" key="1">
    <source>
        <dbReference type="SAM" id="MobiDB-lite"/>
    </source>
</evidence>
<name>A0ABX9Y5R3_MICCH</name>
<dbReference type="Proteomes" id="UP000274694">
    <property type="component" value="Unassembled WGS sequence"/>
</dbReference>
<feature type="region of interest" description="Disordered" evidence="1">
    <location>
        <begin position="144"/>
        <end position="171"/>
    </location>
</feature>